<dbReference type="EMBL" id="KB822707">
    <property type="protein sequence ID" value="ETI20636.1"/>
    <property type="molecule type" value="Genomic_DNA"/>
</dbReference>
<dbReference type="PANTHER" id="PTHR42820:SF1">
    <property type="entry name" value="SHORT-CHAIN DEHYDROGENASE_REDUCTASE FAMILY PROTEIN"/>
    <property type="match status" value="1"/>
</dbReference>
<name>V9D1V8_9EURO</name>
<dbReference type="HOGENOM" id="CLU_010194_1_0_1"/>
<accession>V9D1V8</accession>
<dbReference type="Gene3D" id="3.40.50.720">
    <property type="entry name" value="NAD(P)-binding Rossmann-like Domain"/>
    <property type="match status" value="1"/>
</dbReference>
<dbReference type="SUPFAM" id="SSF51735">
    <property type="entry name" value="NAD(P)-binding Rossmann-fold domains"/>
    <property type="match status" value="1"/>
</dbReference>
<keyword evidence="1" id="KW-0521">NADP</keyword>
<dbReference type="InterPro" id="IPR036291">
    <property type="entry name" value="NAD(P)-bd_dom_sf"/>
</dbReference>
<dbReference type="GO" id="GO:0016491">
    <property type="term" value="F:oxidoreductase activity"/>
    <property type="evidence" value="ECO:0007669"/>
    <property type="project" value="UniProtKB-ARBA"/>
</dbReference>
<gene>
    <name evidence="2" type="ORF">G647_06978</name>
</gene>
<dbReference type="InterPro" id="IPR002347">
    <property type="entry name" value="SDR_fam"/>
</dbReference>
<proteinExistence type="predicted"/>
<dbReference type="VEuPathDB" id="FungiDB:G647_06978"/>
<evidence type="ECO:0000313" key="3">
    <source>
        <dbReference type="Proteomes" id="UP000030678"/>
    </source>
</evidence>
<dbReference type="GeneID" id="19985471"/>
<dbReference type="PANTHER" id="PTHR42820">
    <property type="entry name" value="SHORT-CHAIN DEHYDROGENASE REDUCTASE"/>
    <property type="match status" value="1"/>
</dbReference>
<dbReference type="AlphaFoldDB" id="V9D1V8"/>
<dbReference type="RefSeq" id="XP_008729517.1">
    <property type="nucleotide sequence ID" value="XM_008731295.1"/>
</dbReference>
<reference evidence="2 3" key="1">
    <citation type="submission" date="2013-03" db="EMBL/GenBank/DDBJ databases">
        <title>The Genome Sequence of Cladophialophora carrionii CBS 160.54.</title>
        <authorList>
            <consortium name="The Broad Institute Genomics Platform"/>
            <person name="Cuomo C."/>
            <person name="de Hoog S."/>
            <person name="Gorbushina A."/>
            <person name="Walker B."/>
            <person name="Young S.K."/>
            <person name="Zeng Q."/>
            <person name="Gargeya S."/>
            <person name="Fitzgerald M."/>
            <person name="Haas B."/>
            <person name="Abouelleil A."/>
            <person name="Allen A.W."/>
            <person name="Alvarado L."/>
            <person name="Arachchi H.M."/>
            <person name="Berlin A.M."/>
            <person name="Chapman S.B."/>
            <person name="Gainer-Dewar J."/>
            <person name="Goldberg J."/>
            <person name="Griggs A."/>
            <person name="Gujja S."/>
            <person name="Hansen M."/>
            <person name="Howarth C."/>
            <person name="Imamovic A."/>
            <person name="Ireland A."/>
            <person name="Larimer J."/>
            <person name="McCowan C."/>
            <person name="Murphy C."/>
            <person name="Pearson M."/>
            <person name="Poon T.W."/>
            <person name="Priest M."/>
            <person name="Roberts A."/>
            <person name="Saif S."/>
            <person name="Shea T."/>
            <person name="Sisk P."/>
            <person name="Sykes S."/>
            <person name="Wortman J."/>
            <person name="Nusbaum C."/>
            <person name="Birren B."/>
        </authorList>
    </citation>
    <scope>NUCLEOTIDE SEQUENCE [LARGE SCALE GENOMIC DNA]</scope>
    <source>
        <strain evidence="2 3">CBS 160.54</strain>
    </source>
</reference>
<dbReference type="Proteomes" id="UP000030678">
    <property type="component" value="Unassembled WGS sequence"/>
</dbReference>
<dbReference type="PRINTS" id="PR00080">
    <property type="entry name" value="SDRFAMILY"/>
</dbReference>
<dbReference type="PROSITE" id="PS00061">
    <property type="entry name" value="ADH_SHORT"/>
    <property type="match status" value="1"/>
</dbReference>
<sequence>MVFRSGPVAPGVAFVTGGARGLGNAIGVSFAKEGARGVCLVDIQDDATFEEGKKAVEKYGAKVLCIRADVTKEEDVERAVNEAVKEFGRIDYAANFAGIFGTTLPTWEMPADAFRQVMEVNTTGVWLCNKYQLRQMMKQDSVEVEEGRPPQRGSIVNCASVNSIQAGAGTTGYTAAKHAVAGLTKAAALEARGHDIRVNAVSPGFLLTKLLDPFMEKYGSEQGMKQWEVHEKRQGRKATFDEIGDVVVLLSTPRMSLVVGHNLVIDGGFTINERTD</sequence>
<dbReference type="OrthoDB" id="5840532at2759"/>
<evidence type="ECO:0000256" key="1">
    <source>
        <dbReference type="ARBA" id="ARBA00022857"/>
    </source>
</evidence>
<dbReference type="CDD" id="cd05233">
    <property type="entry name" value="SDR_c"/>
    <property type="match status" value="1"/>
</dbReference>
<organism evidence="2 3">
    <name type="scientific">Cladophialophora carrionii CBS 160.54</name>
    <dbReference type="NCBI Taxonomy" id="1279043"/>
    <lineage>
        <taxon>Eukaryota</taxon>
        <taxon>Fungi</taxon>
        <taxon>Dikarya</taxon>
        <taxon>Ascomycota</taxon>
        <taxon>Pezizomycotina</taxon>
        <taxon>Eurotiomycetes</taxon>
        <taxon>Chaetothyriomycetidae</taxon>
        <taxon>Chaetothyriales</taxon>
        <taxon>Herpotrichiellaceae</taxon>
        <taxon>Cladophialophora</taxon>
    </lineage>
</organism>
<protein>
    <recommendedName>
        <fullName evidence="4">NAD(P)-binding protein</fullName>
    </recommendedName>
</protein>
<dbReference type="FunFam" id="3.40.50.720:FF:000084">
    <property type="entry name" value="Short-chain dehydrogenase reductase"/>
    <property type="match status" value="1"/>
</dbReference>
<dbReference type="InterPro" id="IPR020904">
    <property type="entry name" value="Sc_DH/Rdtase_CS"/>
</dbReference>
<dbReference type="Pfam" id="PF13561">
    <property type="entry name" value="adh_short_C2"/>
    <property type="match status" value="1"/>
</dbReference>
<evidence type="ECO:0008006" key="4">
    <source>
        <dbReference type="Google" id="ProtNLM"/>
    </source>
</evidence>
<dbReference type="PRINTS" id="PR00081">
    <property type="entry name" value="GDHRDH"/>
</dbReference>
<evidence type="ECO:0000313" key="2">
    <source>
        <dbReference type="EMBL" id="ETI20636.1"/>
    </source>
</evidence>